<sequence>MERSFPETVAFITDYVAAPGQEQEVESVLTQLKVLGRDPSISNQLTPAILDTITRKFVLPQDESPSIVSTPREPTPTIVEALTIIANALVINNSLLKEWHPHPQLLSYVLQLYDKMDVQEVDLRKAYLFGRVLFLLTFDGLASYTASRSDLVAKSYEVMDAKMHQFEQLDLNDQMPKLAFIELLKFFFNLVHFHLVEAKPKDSTLRALASEILVNKIGTPSARNFDISRHIFNGLMCLPGDIWFGRALESGDCRANVLNAVLMHCRFLTEPATKDLYMNEASLSPALTCLHLIISYLWDSDAVINDEIEKLRQLARTQLFPTSEDRRLGIGKATKTSLASRLVALTSEPTLTNANRIAQEIYWQMCGCDANEVSSIMGFGYGSSYLANTFIAGSDNTNKNGKSPASKSSITEVQPDNDHHDHQQQPQQGINPITGQAMNPEEDSRERERLRAEWDKLSDTEKQQESEKMYGLFEKLKKNGIFKIQNNPFDSSNFEK</sequence>
<name>A0A0J9XA77_GEOCN</name>
<dbReference type="Proteomes" id="UP000242525">
    <property type="component" value="Unassembled WGS sequence"/>
</dbReference>
<dbReference type="InterPro" id="IPR019318">
    <property type="entry name" value="Gua_nucleotide_exch_fac_Ric8"/>
</dbReference>
<dbReference type="GO" id="GO:0005737">
    <property type="term" value="C:cytoplasm"/>
    <property type="evidence" value="ECO:0007669"/>
    <property type="project" value="TreeGrafter"/>
</dbReference>
<evidence type="ECO:0000256" key="4">
    <source>
        <dbReference type="SAM" id="MobiDB-lite"/>
    </source>
</evidence>
<keyword evidence="2" id="KW-0344">Guanine-nucleotide releasing factor</keyword>
<proteinExistence type="inferred from homology"/>
<organism evidence="5 6">
    <name type="scientific">Geotrichum candidum</name>
    <name type="common">Oospora lactis</name>
    <name type="synonym">Dipodascus geotrichum</name>
    <dbReference type="NCBI Taxonomy" id="1173061"/>
    <lineage>
        <taxon>Eukaryota</taxon>
        <taxon>Fungi</taxon>
        <taxon>Dikarya</taxon>
        <taxon>Ascomycota</taxon>
        <taxon>Saccharomycotina</taxon>
        <taxon>Dipodascomycetes</taxon>
        <taxon>Dipodascales</taxon>
        <taxon>Dipodascaceae</taxon>
        <taxon>Geotrichum</taxon>
    </lineage>
</organism>
<evidence type="ECO:0000313" key="5">
    <source>
        <dbReference type="EMBL" id="CDO54110.1"/>
    </source>
</evidence>
<feature type="region of interest" description="Disordered" evidence="4">
    <location>
        <begin position="397"/>
        <end position="466"/>
    </location>
</feature>
<feature type="compositionally biased region" description="Polar residues" evidence="4">
    <location>
        <begin position="397"/>
        <end position="412"/>
    </location>
</feature>
<comment type="caution">
    <text evidence="5">The sequence shown here is derived from an EMBL/GenBank/DDBJ whole genome shotgun (WGS) entry which is preliminary data.</text>
</comment>
<feature type="compositionally biased region" description="Basic and acidic residues" evidence="4">
    <location>
        <begin position="442"/>
        <end position="466"/>
    </location>
</feature>
<comment type="similarity">
    <text evidence="1">Belongs to the synembryn family.</text>
</comment>
<dbReference type="PANTHER" id="PTHR12425:SF5">
    <property type="entry name" value="SYNEMBRYN"/>
    <property type="match status" value="1"/>
</dbReference>
<evidence type="ECO:0000256" key="1">
    <source>
        <dbReference type="ARBA" id="ARBA00009049"/>
    </source>
</evidence>
<feature type="compositionally biased region" description="Low complexity" evidence="4">
    <location>
        <begin position="424"/>
        <end position="436"/>
    </location>
</feature>
<reference evidence="5" key="1">
    <citation type="submission" date="2014-03" db="EMBL/GenBank/DDBJ databases">
        <authorList>
            <person name="Casaregola S."/>
        </authorList>
    </citation>
    <scope>NUCLEOTIDE SEQUENCE [LARGE SCALE GENOMIC DNA]</scope>
    <source>
        <strain evidence="5">CLIB 918</strain>
    </source>
</reference>
<evidence type="ECO:0000313" key="6">
    <source>
        <dbReference type="Proteomes" id="UP000242525"/>
    </source>
</evidence>
<gene>
    <name evidence="5" type="ORF">BN980_GECA06s04806g</name>
</gene>
<accession>A0A0J9XA77</accession>
<dbReference type="GO" id="GO:0001965">
    <property type="term" value="F:G-protein alpha-subunit binding"/>
    <property type="evidence" value="ECO:0007669"/>
    <property type="project" value="TreeGrafter"/>
</dbReference>
<dbReference type="AlphaFoldDB" id="A0A0J9XA77"/>
<dbReference type="EMBL" id="CCBN010000006">
    <property type="protein sequence ID" value="CDO54110.1"/>
    <property type="molecule type" value="Genomic_DNA"/>
</dbReference>
<dbReference type="PANTHER" id="PTHR12425">
    <property type="entry name" value="SYNEMBRYN"/>
    <property type="match status" value="1"/>
</dbReference>
<protein>
    <submittedName>
        <fullName evidence="5">Uncharacterized protein</fullName>
    </submittedName>
</protein>
<evidence type="ECO:0000256" key="2">
    <source>
        <dbReference type="ARBA" id="ARBA00022658"/>
    </source>
</evidence>
<dbReference type="Pfam" id="PF10165">
    <property type="entry name" value="Ric8"/>
    <property type="match status" value="1"/>
</dbReference>
<dbReference type="OrthoDB" id="5585685at2759"/>
<keyword evidence="3" id="KW-0143">Chaperone</keyword>
<dbReference type="STRING" id="1173061.A0A0J9XA77"/>
<dbReference type="GO" id="GO:0007186">
    <property type="term" value="P:G protein-coupled receptor signaling pathway"/>
    <property type="evidence" value="ECO:0007669"/>
    <property type="project" value="TreeGrafter"/>
</dbReference>
<evidence type="ECO:0000256" key="3">
    <source>
        <dbReference type="ARBA" id="ARBA00023186"/>
    </source>
</evidence>
<dbReference type="GO" id="GO:0005085">
    <property type="term" value="F:guanyl-nucleotide exchange factor activity"/>
    <property type="evidence" value="ECO:0007669"/>
    <property type="project" value="UniProtKB-KW"/>
</dbReference>
<keyword evidence="6" id="KW-1185">Reference proteome</keyword>